<feature type="domain" description="Carboxyltransferase" evidence="4">
    <location>
        <begin position="4"/>
        <end position="212"/>
    </location>
</feature>
<evidence type="ECO:0000256" key="2">
    <source>
        <dbReference type="ARBA" id="ARBA00022801"/>
    </source>
</evidence>
<dbReference type="InterPro" id="IPR003833">
    <property type="entry name" value="CT_C_D"/>
</dbReference>
<dbReference type="NCBIfam" id="TIGR00370">
    <property type="entry name" value="5-oxoprolinase subunit PxpB"/>
    <property type="match status" value="1"/>
</dbReference>
<dbReference type="SMART" id="SM00796">
    <property type="entry name" value="AHS1"/>
    <property type="match status" value="1"/>
</dbReference>
<dbReference type="AlphaFoldDB" id="A0A4Q1CNB1"/>
<dbReference type="Pfam" id="PF02626">
    <property type="entry name" value="CT_A_B"/>
    <property type="match status" value="1"/>
</dbReference>
<dbReference type="InterPro" id="IPR003778">
    <property type="entry name" value="CT_A_B"/>
</dbReference>
<sequence>MYSFTIQHVNEYSILLSFGNSIDVLIHRKLMHAKQCIEQHPFPGFIETVPAYNTLAVYYNPVEIVKTAATIAASVEQTVKAVIADAANTAAATTTRQIEIPVCYDEAFAPDLKETASTLQLSTQELIQIHCSKTYHVYMLGFTPGFPYMGKVDERIFTKRKQQPRLAVKPGSVAIAGEQTGIYPFATPGGWNIIGRTPLQLFDANRTNPFLLKAGDEITFKAITKDAFENYFPSDILVGRDSINSITHPSKTFDDKNQIIQIEQCGFLTTLQDTGRTGYLQYGVSKGGVMDKDAAQLANVLIGNDEDETVLELTQSPHRFLFTADAVIAFTGGGLQPETEQQLLPLHQPLFIAAGTVVICKQQLPGFRLYMAVAGGFAADAFLQSHSTDLLTKAGGYNGRPLKKADALYQKNKLSKLQQQLLQVLKAGAFFTLFQQAASYTSNAIGVLQGAEWNYLTEESATNFTQQSFAVTQQSNRMGYRLKANTLHTKQTCEIISSPVTQGTVQLTASGEIIVLMADAQTVGGYPRIAQVCAADLSLLAQKKPGDTIQFQIVSLQEAEELYMKRVDDLKRLKEVLQTKLS</sequence>
<dbReference type="NCBIfam" id="TIGR00724">
    <property type="entry name" value="urea_amlyse_rel"/>
    <property type="match status" value="1"/>
</dbReference>
<dbReference type="EC" id="3.5.2.9" evidence="6"/>
<dbReference type="RefSeq" id="WP_129129552.1">
    <property type="nucleotide sequence ID" value="NZ_SDHW01000001.1"/>
</dbReference>
<keyword evidence="3" id="KW-0067">ATP-binding</keyword>
<evidence type="ECO:0000313" key="6">
    <source>
        <dbReference type="EMBL" id="RXK62181.1"/>
    </source>
</evidence>
<dbReference type="PANTHER" id="PTHR43309:SF5">
    <property type="entry name" value="5-OXOPROLINASE SUBUNIT C"/>
    <property type="match status" value="1"/>
</dbReference>
<organism evidence="6 7">
    <name type="scientific">Lacibacter luteus</name>
    <dbReference type="NCBI Taxonomy" id="2508719"/>
    <lineage>
        <taxon>Bacteria</taxon>
        <taxon>Pseudomonadati</taxon>
        <taxon>Bacteroidota</taxon>
        <taxon>Chitinophagia</taxon>
        <taxon>Chitinophagales</taxon>
        <taxon>Chitinophagaceae</taxon>
        <taxon>Lacibacter</taxon>
    </lineage>
</organism>
<dbReference type="OrthoDB" id="9782422at2"/>
<keyword evidence="2 6" id="KW-0378">Hydrolase</keyword>
<dbReference type="SUPFAM" id="SSF160467">
    <property type="entry name" value="PH0987 N-terminal domain-like"/>
    <property type="match status" value="1"/>
</dbReference>
<name>A0A4Q1CNB1_9BACT</name>
<dbReference type="Gene3D" id="2.40.100.10">
    <property type="entry name" value="Cyclophilin-like"/>
    <property type="match status" value="2"/>
</dbReference>
<evidence type="ECO:0000313" key="7">
    <source>
        <dbReference type="Proteomes" id="UP000290204"/>
    </source>
</evidence>
<dbReference type="EMBL" id="SDHW01000001">
    <property type="protein sequence ID" value="RXK62181.1"/>
    <property type="molecule type" value="Genomic_DNA"/>
</dbReference>
<accession>A0A4Q1CNB1</accession>
<evidence type="ECO:0000256" key="3">
    <source>
        <dbReference type="ARBA" id="ARBA00022840"/>
    </source>
</evidence>
<feature type="domain" description="Carboxyltransferase" evidence="5">
    <location>
        <begin position="281"/>
        <end position="570"/>
    </location>
</feature>
<dbReference type="InterPro" id="IPR010016">
    <property type="entry name" value="PxpB"/>
</dbReference>
<proteinExistence type="predicted"/>
<protein>
    <submittedName>
        <fullName evidence="6">5-oxoprolinase subunit PxpB</fullName>
        <ecNumber evidence="6">3.5.2.9</ecNumber>
    </submittedName>
</protein>
<dbReference type="InterPro" id="IPR029000">
    <property type="entry name" value="Cyclophilin-like_dom_sf"/>
</dbReference>
<dbReference type="Gene3D" id="3.30.1360.40">
    <property type="match status" value="1"/>
</dbReference>
<evidence type="ECO:0000259" key="5">
    <source>
        <dbReference type="SMART" id="SM00797"/>
    </source>
</evidence>
<reference evidence="6 7" key="1">
    <citation type="submission" date="2019-01" db="EMBL/GenBank/DDBJ databases">
        <title>Lacibacter sp. strain TTM-7.</title>
        <authorList>
            <person name="Chen W.-M."/>
        </authorList>
    </citation>
    <scope>NUCLEOTIDE SEQUENCE [LARGE SCALE GENOMIC DNA]</scope>
    <source>
        <strain evidence="6 7">TTM-7</strain>
    </source>
</reference>
<dbReference type="PANTHER" id="PTHR43309">
    <property type="entry name" value="5-OXOPROLINASE SUBUNIT C"/>
    <property type="match status" value="1"/>
</dbReference>
<dbReference type="Pfam" id="PF02682">
    <property type="entry name" value="CT_C_D"/>
    <property type="match status" value="1"/>
</dbReference>
<dbReference type="SMART" id="SM00797">
    <property type="entry name" value="AHS2"/>
    <property type="match status" value="1"/>
</dbReference>
<dbReference type="InterPro" id="IPR052708">
    <property type="entry name" value="PxpC"/>
</dbReference>
<dbReference type="GO" id="GO:0005524">
    <property type="term" value="F:ATP binding"/>
    <property type="evidence" value="ECO:0007669"/>
    <property type="project" value="UniProtKB-KW"/>
</dbReference>
<keyword evidence="1" id="KW-0547">Nucleotide-binding</keyword>
<evidence type="ECO:0000256" key="1">
    <source>
        <dbReference type="ARBA" id="ARBA00022741"/>
    </source>
</evidence>
<evidence type="ECO:0000259" key="4">
    <source>
        <dbReference type="SMART" id="SM00796"/>
    </source>
</evidence>
<keyword evidence="7" id="KW-1185">Reference proteome</keyword>
<gene>
    <name evidence="6" type="primary">pxpB</name>
    <name evidence="6" type="ORF">ESA94_03980</name>
</gene>
<dbReference type="Proteomes" id="UP000290204">
    <property type="component" value="Unassembled WGS sequence"/>
</dbReference>
<comment type="caution">
    <text evidence="6">The sequence shown here is derived from an EMBL/GenBank/DDBJ whole genome shotgun (WGS) entry which is preliminary data.</text>
</comment>
<dbReference type="SUPFAM" id="SSF50891">
    <property type="entry name" value="Cyclophilin-like"/>
    <property type="match status" value="2"/>
</dbReference>
<dbReference type="GO" id="GO:0017168">
    <property type="term" value="F:5-oxoprolinase (ATP-hydrolyzing) activity"/>
    <property type="evidence" value="ECO:0007669"/>
    <property type="project" value="UniProtKB-EC"/>
</dbReference>